<dbReference type="AlphaFoldDB" id="A0AAW0KDC6"/>
<evidence type="ECO:0000313" key="1">
    <source>
        <dbReference type="EMBL" id="KAK7837099.1"/>
    </source>
</evidence>
<gene>
    <name evidence="1" type="ORF">CFP56_021697</name>
</gene>
<keyword evidence="2" id="KW-1185">Reference proteome</keyword>
<reference evidence="1 2" key="1">
    <citation type="journal article" date="2018" name="Sci. Data">
        <title>The draft genome sequence of cork oak.</title>
        <authorList>
            <person name="Ramos A.M."/>
            <person name="Usie A."/>
            <person name="Barbosa P."/>
            <person name="Barros P.M."/>
            <person name="Capote T."/>
            <person name="Chaves I."/>
            <person name="Simoes F."/>
            <person name="Abreu I."/>
            <person name="Carrasquinho I."/>
            <person name="Faro C."/>
            <person name="Guimaraes J.B."/>
            <person name="Mendonca D."/>
            <person name="Nobrega F."/>
            <person name="Rodrigues L."/>
            <person name="Saibo N.J.M."/>
            <person name="Varela M.C."/>
            <person name="Egas C."/>
            <person name="Matos J."/>
            <person name="Miguel C.M."/>
            <person name="Oliveira M.M."/>
            <person name="Ricardo C.P."/>
            <person name="Goncalves S."/>
        </authorList>
    </citation>
    <scope>NUCLEOTIDE SEQUENCE [LARGE SCALE GENOMIC DNA]</scope>
    <source>
        <strain evidence="2">cv. HL8</strain>
    </source>
</reference>
<evidence type="ECO:0000313" key="2">
    <source>
        <dbReference type="Proteomes" id="UP000237347"/>
    </source>
</evidence>
<comment type="caution">
    <text evidence="1">The sequence shown here is derived from an EMBL/GenBank/DDBJ whole genome shotgun (WGS) entry which is preliminary data.</text>
</comment>
<protein>
    <submittedName>
        <fullName evidence="1">Uncharacterized protein</fullName>
    </submittedName>
</protein>
<organism evidence="1 2">
    <name type="scientific">Quercus suber</name>
    <name type="common">Cork oak</name>
    <dbReference type="NCBI Taxonomy" id="58331"/>
    <lineage>
        <taxon>Eukaryota</taxon>
        <taxon>Viridiplantae</taxon>
        <taxon>Streptophyta</taxon>
        <taxon>Embryophyta</taxon>
        <taxon>Tracheophyta</taxon>
        <taxon>Spermatophyta</taxon>
        <taxon>Magnoliopsida</taxon>
        <taxon>eudicotyledons</taxon>
        <taxon>Gunneridae</taxon>
        <taxon>Pentapetalae</taxon>
        <taxon>rosids</taxon>
        <taxon>fabids</taxon>
        <taxon>Fagales</taxon>
        <taxon>Fagaceae</taxon>
        <taxon>Quercus</taxon>
    </lineage>
</organism>
<accession>A0AAW0KDC6</accession>
<dbReference type="Proteomes" id="UP000237347">
    <property type="component" value="Unassembled WGS sequence"/>
</dbReference>
<dbReference type="EMBL" id="PKMF04000336">
    <property type="protein sequence ID" value="KAK7837099.1"/>
    <property type="molecule type" value="Genomic_DNA"/>
</dbReference>
<sequence length="127" mass="14941">MEDRLCAYRLKLKNYWLFETYIEYWIASTAVVEGYLVNHRHKSYGPGSKKATRKDGLLFKYQSQDHAKDEQQLISLTKMKGSSHSSGELDDEVEFLDLHFHFARNSSLIRCWKNEVAMQNSYAVRIE</sequence>
<proteinExistence type="predicted"/>
<name>A0AAW0KDC6_QUESU</name>